<evidence type="ECO:0000256" key="5">
    <source>
        <dbReference type="ARBA" id="ARBA00022729"/>
    </source>
</evidence>
<feature type="chain" id="PRO_5040420070" description="FAS1 domain-containing protein" evidence="9">
    <location>
        <begin position="24"/>
        <end position="253"/>
    </location>
</feature>
<comment type="subcellular location">
    <subcellularLocation>
        <location evidence="1">Cell membrane</location>
        <topology evidence="1">Lipid-anchor</topology>
        <topology evidence="1">GPI-anchor</topology>
    </subcellularLocation>
</comment>
<dbReference type="Proteomes" id="UP001152484">
    <property type="component" value="Unassembled WGS sequence"/>
</dbReference>
<dbReference type="Gene3D" id="2.30.180.10">
    <property type="entry name" value="FAS1 domain"/>
    <property type="match status" value="1"/>
</dbReference>
<evidence type="ECO:0000256" key="9">
    <source>
        <dbReference type="SAM" id="SignalP"/>
    </source>
</evidence>
<keyword evidence="6" id="KW-0472">Membrane</keyword>
<sequence length="253" mass="26843">MENNVVMFAIASLLIFFSSSINAQSRISVSPAPAPAAPKLVNLTDLLTHAGPYATFLNYAQSTKVIQTFQNQANNSDQGITLFIPKNEAFNNQKKPSLSNLTTDELKSLMLFHGVAQYYTLADFNNLTLLNTFSGDALNVSDVYGTVHLKSGWTTTKISSSVLATRPVAIYEVDKVLLSKSIFGTNIPPTPAPAPSPDASSRPTPAADAPSSQESDSSSPPASSPPSSSHKVMMSFGPFTQVVLAIAVASAFL</sequence>
<comment type="similarity">
    <text evidence="2">Belongs to the fasciclin-like AGP family.</text>
</comment>
<gene>
    <name evidence="11" type="ORF">CEURO_LOCUS10872</name>
</gene>
<dbReference type="EMBL" id="CAMAPE010000020">
    <property type="protein sequence ID" value="CAH9089343.1"/>
    <property type="molecule type" value="Genomic_DNA"/>
</dbReference>
<dbReference type="SUPFAM" id="SSF82153">
    <property type="entry name" value="FAS1 domain"/>
    <property type="match status" value="1"/>
</dbReference>
<dbReference type="InterPro" id="IPR000782">
    <property type="entry name" value="FAS1_domain"/>
</dbReference>
<dbReference type="GO" id="GO:0005886">
    <property type="term" value="C:plasma membrane"/>
    <property type="evidence" value="ECO:0007669"/>
    <property type="project" value="UniProtKB-SubCell"/>
</dbReference>
<dbReference type="OrthoDB" id="286301at2759"/>
<evidence type="ECO:0000256" key="4">
    <source>
        <dbReference type="ARBA" id="ARBA00022622"/>
    </source>
</evidence>
<proteinExistence type="inferred from homology"/>
<feature type="domain" description="FAS1" evidence="10">
    <location>
        <begin position="40"/>
        <end position="177"/>
    </location>
</feature>
<evidence type="ECO:0000256" key="2">
    <source>
        <dbReference type="ARBA" id="ARBA00007843"/>
    </source>
</evidence>
<feature type="region of interest" description="Disordered" evidence="8">
    <location>
        <begin position="188"/>
        <end position="231"/>
    </location>
</feature>
<dbReference type="InterPro" id="IPR045003">
    <property type="entry name" value="FLA_A"/>
</dbReference>
<dbReference type="GO" id="GO:0009834">
    <property type="term" value="P:plant-type secondary cell wall biogenesis"/>
    <property type="evidence" value="ECO:0007669"/>
    <property type="project" value="TreeGrafter"/>
</dbReference>
<evidence type="ECO:0000313" key="12">
    <source>
        <dbReference type="Proteomes" id="UP001152484"/>
    </source>
</evidence>
<keyword evidence="4" id="KW-0449">Lipoprotein</keyword>
<dbReference type="InterPro" id="IPR036378">
    <property type="entry name" value="FAS1_dom_sf"/>
</dbReference>
<keyword evidence="4" id="KW-0336">GPI-anchor</keyword>
<keyword evidence="4" id="KW-0325">Glycoprotein</keyword>
<dbReference type="PROSITE" id="PS50213">
    <property type="entry name" value="FAS1"/>
    <property type="match status" value="1"/>
</dbReference>
<evidence type="ECO:0000256" key="6">
    <source>
        <dbReference type="ARBA" id="ARBA00023136"/>
    </source>
</evidence>
<accession>A0A9P1EA73</accession>
<feature type="signal peptide" evidence="9">
    <location>
        <begin position="1"/>
        <end position="23"/>
    </location>
</feature>
<feature type="compositionally biased region" description="Low complexity" evidence="8">
    <location>
        <begin position="197"/>
        <end position="229"/>
    </location>
</feature>
<keyword evidence="5 9" id="KW-0732">Signal</keyword>
<organism evidence="11 12">
    <name type="scientific">Cuscuta europaea</name>
    <name type="common">European dodder</name>
    <dbReference type="NCBI Taxonomy" id="41803"/>
    <lineage>
        <taxon>Eukaryota</taxon>
        <taxon>Viridiplantae</taxon>
        <taxon>Streptophyta</taxon>
        <taxon>Embryophyta</taxon>
        <taxon>Tracheophyta</taxon>
        <taxon>Spermatophyta</taxon>
        <taxon>Magnoliopsida</taxon>
        <taxon>eudicotyledons</taxon>
        <taxon>Gunneridae</taxon>
        <taxon>Pentapetalae</taxon>
        <taxon>asterids</taxon>
        <taxon>lamiids</taxon>
        <taxon>Solanales</taxon>
        <taxon>Convolvulaceae</taxon>
        <taxon>Cuscuteae</taxon>
        <taxon>Cuscuta</taxon>
        <taxon>Cuscuta subgen. Cuscuta</taxon>
    </lineage>
</organism>
<dbReference type="PANTHER" id="PTHR32077">
    <property type="entry name" value="FASCICLIN-LIKE ARABINOGALACTAN PROTEIN"/>
    <property type="match status" value="1"/>
</dbReference>
<keyword evidence="12" id="KW-1185">Reference proteome</keyword>
<dbReference type="SMART" id="SM00554">
    <property type="entry name" value="FAS1"/>
    <property type="match status" value="1"/>
</dbReference>
<evidence type="ECO:0000256" key="8">
    <source>
        <dbReference type="SAM" id="MobiDB-lite"/>
    </source>
</evidence>
<evidence type="ECO:0000256" key="1">
    <source>
        <dbReference type="ARBA" id="ARBA00004609"/>
    </source>
</evidence>
<name>A0A9P1EA73_CUSEU</name>
<dbReference type="Pfam" id="PF02469">
    <property type="entry name" value="Fasciclin"/>
    <property type="match status" value="1"/>
</dbReference>
<protein>
    <recommendedName>
        <fullName evidence="10">FAS1 domain-containing protein</fullName>
    </recommendedName>
</protein>
<evidence type="ECO:0000256" key="3">
    <source>
        <dbReference type="ARBA" id="ARBA00022475"/>
    </source>
</evidence>
<evidence type="ECO:0000259" key="10">
    <source>
        <dbReference type="PROSITE" id="PS50213"/>
    </source>
</evidence>
<dbReference type="PANTHER" id="PTHR32077:SF3">
    <property type="entry name" value="FASCICLIN-LIKE ARABINOGALACTAN PROTEIN 7"/>
    <property type="match status" value="1"/>
</dbReference>
<comment type="function">
    <text evidence="7">May be a cell surface adhesion protein.</text>
</comment>
<comment type="caution">
    <text evidence="11">The sequence shown here is derived from an EMBL/GenBank/DDBJ whole genome shotgun (WGS) entry which is preliminary data.</text>
</comment>
<reference evidence="11" key="1">
    <citation type="submission" date="2022-07" db="EMBL/GenBank/DDBJ databases">
        <authorList>
            <person name="Macas J."/>
            <person name="Novak P."/>
            <person name="Neumann P."/>
        </authorList>
    </citation>
    <scope>NUCLEOTIDE SEQUENCE</scope>
</reference>
<keyword evidence="3" id="KW-1003">Cell membrane</keyword>
<dbReference type="GO" id="GO:0098552">
    <property type="term" value="C:side of membrane"/>
    <property type="evidence" value="ECO:0007669"/>
    <property type="project" value="UniProtKB-KW"/>
</dbReference>
<evidence type="ECO:0000256" key="7">
    <source>
        <dbReference type="ARBA" id="ARBA00024686"/>
    </source>
</evidence>
<evidence type="ECO:0000313" key="11">
    <source>
        <dbReference type="EMBL" id="CAH9089343.1"/>
    </source>
</evidence>
<dbReference type="AlphaFoldDB" id="A0A9P1EA73"/>